<feature type="transmembrane region" description="Helical" evidence="8">
    <location>
        <begin position="12"/>
        <end position="34"/>
    </location>
</feature>
<evidence type="ECO:0000313" key="10">
    <source>
        <dbReference type="EMBL" id="BCJ47008.1"/>
    </source>
</evidence>
<keyword evidence="6 8" id="KW-1133">Transmembrane helix</keyword>
<dbReference type="RefSeq" id="WP_189331456.1">
    <property type="nucleotide sequence ID" value="NZ_AP023356.1"/>
</dbReference>
<keyword evidence="7 8" id="KW-0472">Membrane</keyword>
<keyword evidence="5 8" id="KW-0812">Transmembrane</keyword>
<comment type="subcellular location">
    <subcellularLocation>
        <location evidence="1">Cell membrane</location>
        <topology evidence="1">Multi-pass membrane protein</topology>
    </subcellularLocation>
</comment>
<accession>A0ABM7M5Y5</accession>
<feature type="transmembrane region" description="Helical" evidence="8">
    <location>
        <begin position="200"/>
        <end position="221"/>
    </location>
</feature>
<evidence type="ECO:0000256" key="8">
    <source>
        <dbReference type="SAM" id="Phobius"/>
    </source>
</evidence>
<dbReference type="PANTHER" id="PTHR33908">
    <property type="entry name" value="MANNOSYLTRANSFERASE YKCB-RELATED"/>
    <property type="match status" value="1"/>
</dbReference>
<keyword evidence="2" id="KW-1003">Cell membrane</keyword>
<reference evidence="10 11" key="1">
    <citation type="submission" date="2020-08" db="EMBL/GenBank/DDBJ databases">
        <title>Whole genome shotgun sequence of Actinoplanes ianthinogenes NBRC 13996.</title>
        <authorList>
            <person name="Komaki H."/>
            <person name="Tamura T."/>
        </authorList>
    </citation>
    <scope>NUCLEOTIDE SEQUENCE [LARGE SCALE GENOMIC DNA]</scope>
    <source>
        <strain evidence="10 11">NBRC 13996</strain>
    </source>
</reference>
<evidence type="ECO:0000256" key="5">
    <source>
        <dbReference type="ARBA" id="ARBA00022692"/>
    </source>
</evidence>
<dbReference type="InterPro" id="IPR038731">
    <property type="entry name" value="RgtA/B/C-like"/>
</dbReference>
<keyword evidence="11" id="KW-1185">Reference proteome</keyword>
<feature type="domain" description="Glycosyltransferase RgtA/B/C/D-like" evidence="9">
    <location>
        <begin position="74"/>
        <end position="209"/>
    </location>
</feature>
<keyword evidence="4" id="KW-0808">Transferase</keyword>
<feature type="transmembrane region" description="Helical" evidence="8">
    <location>
        <begin position="293"/>
        <end position="314"/>
    </location>
</feature>
<feature type="transmembrane region" description="Helical" evidence="8">
    <location>
        <begin position="241"/>
        <end position="261"/>
    </location>
</feature>
<feature type="transmembrane region" description="Helical" evidence="8">
    <location>
        <begin position="140"/>
        <end position="158"/>
    </location>
</feature>
<sequence>MLAPPRPTKITTFGSIGPVGPVALAVAALAGWRLTGPALWADELATWGAVRLSWSQLWQLSGAVDAVVTPYYAAMKVWTAVAGTGTVALRLPSALAIVGTTILVAVIGRRVGGDRAGLLGGLLFAAVPAVSRYAQEARPYAIVMFFAALALWCLLRIIERPSVGGAVGYAAAVAAAGLAHPLGGLLMVAGHALTARRLRWWWAVPAAVGCVPALLLAVAGARQNAQVSWITLADVNSWQGLPQNVFASAAVGGIVIVLAVLGTRREPAFLALAGAAFVPPVLLLLTGTVHPIWVGRYVLIAVAPMAVLAAVGALRAGQAQAIAAVAVTLLVSFPVQLELREPAGHAEDSTRIAQVIGPRYRDGDVAVFPDTHPSIPWAARDIYQRYLPAPRPPDVLAVAPQRTGGRLLARECPAAACLGDPPRIWVIRVDDAGDPLKDMAPGKRQRISRGYRPVGTWKYPLLTITLLERRS</sequence>
<evidence type="ECO:0000256" key="2">
    <source>
        <dbReference type="ARBA" id="ARBA00022475"/>
    </source>
</evidence>
<feature type="transmembrane region" description="Helical" evidence="8">
    <location>
        <begin position="268"/>
        <end position="287"/>
    </location>
</feature>
<evidence type="ECO:0000256" key="3">
    <source>
        <dbReference type="ARBA" id="ARBA00022676"/>
    </source>
</evidence>
<dbReference type="Pfam" id="PF13231">
    <property type="entry name" value="PMT_2"/>
    <property type="match status" value="1"/>
</dbReference>
<dbReference type="InterPro" id="IPR050297">
    <property type="entry name" value="LipidA_mod_glycosyltrf_83"/>
</dbReference>
<feature type="transmembrane region" description="Helical" evidence="8">
    <location>
        <begin position="87"/>
        <end position="109"/>
    </location>
</feature>
<gene>
    <name evidence="10" type="ORF">Aiant_76650</name>
</gene>
<dbReference type="EMBL" id="AP023356">
    <property type="protein sequence ID" value="BCJ47008.1"/>
    <property type="molecule type" value="Genomic_DNA"/>
</dbReference>
<dbReference type="PANTHER" id="PTHR33908:SF3">
    <property type="entry name" value="UNDECAPRENYL PHOSPHATE-ALPHA-4-AMINO-4-DEOXY-L-ARABINOSE ARABINOSYL TRANSFERASE"/>
    <property type="match status" value="1"/>
</dbReference>
<feature type="transmembrane region" description="Helical" evidence="8">
    <location>
        <begin position="164"/>
        <end position="188"/>
    </location>
</feature>
<organism evidence="10 11">
    <name type="scientific">Actinoplanes ianthinogenes</name>
    <dbReference type="NCBI Taxonomy" id="122358"/>
    <lineage>
        <taxon>Bacteria</taxon>
        <taxon>Bacillati</taxon>
        <taxon>Actinomycetota</taxon>
        <taxon>Actinomycetes</taxon>
        <taxon>Micromonosporales</taxon>
        <taxon>Micromonosporaceae</taxon>
        <taxon>Actinoplanes</taxon>
    </lineage>
</organism>
<evidence type="ECO:0000313" key="11">
    <source>
        <dbReference type="Proteomes" id="UP000676967"/>
    </source>
</evidence>
<keyword evidence="3" id="KW-0328">Glycosyltransferase</keyword>
<proteinExistence type="predicted"/>
<protein>
    <recommendedName>
        <fullName evidence="9">Glycosyltransferase RgtA/B/C/D-like domain-containing protein</fullName>
    </recommendedName>
</protein>
<evidence type="ECO:0000256" key="6">
    <source>
        <dbReference type="ARBA" id="ARBA00022989"/>
    </source>
</evidence>
<evidence type="ECO:0000259" key="9">
    <source>
        <dbReference type="Pfam" id="PF13231"/>
    </source>
</evidence>
<evidence type="ECO:0000256" key="4">
    <source>
        <dbReference type="ARBA" id="ARBA00022679"/>
    </source>
</evidence>
<name>A0ABM7M5Y5_9ACTN</name>
<evidence type="ECO:0000256" key="1">
    <source>
        <dbReference type="ARBA" id="ARBA00004651"/>
    </source>
</evidence>
<dbReference type="Proteomes" id="UP000676967">
    <property type="component" value="Chromosome"/>
</dbReference>
<evidence type="ECO:0000256" key="7">
    <source>
        <dbReference type="ARBA" id="ARBA00023136"/>
    </source>
</evidence>